<gene>
    <name evidence="5" type="ORF">E6C50_08345</name>
</gene>
<evidence type="ECO:0000313" key="5">
    <source>
        <dbReference type="EMBL" id="THF51758.1"/>
    </source>
</evidence>
<keyword evidence="3" id="KW-0804">Transcription</keyword>
<reference evidence="5 6" key="1">
    <citation type="submission" date="2019-04" db="EMBL/GenBank/DDBJ databases">
        <title>Flavobacterium sp. nov. isolated from construction timber.</title>
        <authorList>
            <person name="Lin S.-Y."/>
            <person name="Chang C.-T."/>
            <person name="Young C.-C."/>
        </authorList>
    </citation>
    <scope>NUCLEOTIDE SEQUENCE [LARGE SCALE GENOMIC DNA]</scope>
    <source>
        <strain evidence="5 6">CC-CTC003</strain>
    </source>
</reference>
<protein>
    <submittedName>
        <fullName evidence="5">Helix-turn-helix transcriptional regulator</fullName>
    </submittedName>
</protein>
<dbReference type="Pfam" id="PF12833">
    <property type="entry name" value="HTH_18"/>
    <property type="match status" value="1"/>
</dbReference>
<comment type="caution">
    <text evidence="5">The sequence shown here is derived from an EMBL/GenBank/DDBJ whole genome shotgun (WGS) entry which is preliminary data.</text>
</comment>
<dbReference type="OrthoDB" id="4480133at2"/>
<keyword evidence="2" id="KW-0238">DNA-binding</keyword>
<dbReference type="PROSITE" id="PS01124">
    <property type="entry name" value="HTH_ARAC_FAMILY_2"/>
    <property type="match status" value="1"/>
</dbReference>
<dbReference type="GO" id="GO:0003700">
    <property type="term" value="F:DNA-binding transcription factor activity"/>
    <property type="evidence" value="ECO:0007669"/>
    <property type="project" value="InterPro"/>
</dbReference>
<dbReference type="InterPro" id="IPR009057">
    <property type="entry name" value="Homeodomain-like_sf"/>
</dbReference>
<dbReference type="Proteomes" id="UP000307507">
    <property type="component" value="Unassembled WGS sequence"/>
</dbReference>
<feature type="domain" description="HTH araC/xylS-type" evidence="4">
    <location>
        <begin position="168"/>
        <end position="265"/>
    </location>
</feature>
<proteinExistence type="predicted"/>
<dbReference type="InterPro" id="IPR018060">
    <property type="entry name" value="HTH_AraC"/>
</dbReference>
<dbReference type="PANTHER" id="PTHR46796:SF13">
    <property type="entry name" value="HTH-TYPE TRANSCRIPTIONAL ACTIVATOR RHAS"/>
    <property type="match status" value="1"/>
</dbReference>
<evidence type="ECO:0000256" key="3">
    <source>
        <dbReference type="ARBA" id="ARBA00023163"/>
    </source>
</evidence>
<dbReference type="InterPro" id="IPR054015">
    <property type="entry name" value="ExsA-like_N"/>
</dbReference>
<organism evidence="5 6">
    <name type="scientific">Flavobacterium supellecticarium</name>
    <dbReference type="NCBI Taxonomy" id="2565924"/>
    <lineage>
        <taxon>Bacteria</taxon>
        <taxon>Pseudomonadati</taxon>
        <taxon>Bacteroidota</taxon>
        <taxon>Flavobacteriia</taxon>
        <taxon>Flavobacteriales</taxon>
        <taxon>Flavobacteriaceae</taxon>
        <taxon>Flavobacterium</taxon>
    </lineage>
</organism>
<evidence type="ECO:0000256" key="1">
    <source>
        <dbReference type="ARBA" id="ARBA00023015"/>
    </source>
</evidence>
<dbReference type="Gene3D" id="1.10.10.60">
    <property type="entry name" value="Homeodomain-like"/>
    <property type="match status" value="1"/>
</dbReference>
<evidence type="ECO:0000256" key="2">
    <source>
        <dbReference type="ARBA" id="ARBA00023125"/>
    </source>
</evidence>
<dbReference type="AlphaFoldDB" id="A0A4S4A0H6"/>
<dbReference type="Pfam" id="PF22200">
    <property type="entry name" value="ExsA_N"/>
    <property type="match status" value="1"/>
</dbReference>
<evidence type="ECO:0000259" key="4">
    <source>
        <dbReference type="PROSITE" id="PS01124"/>
    </source>
</evidence>
<dbReference type="PANTHER" id="PTHR46796">
    <property type="entry name" value="HTH-TYPE TRANSCRIPTIONAL ACTIVATOR RHAS-RELATED"/>
    <property type="match status" value="1"/>
</dbReference>
<keyword evidence="6" id="KW-1185">Reference proteome</keyword>
<keyword evidence="1" id="KW-0805">Transcription regulation</keyword>
<dbReference type="InterPro" id="IPR050204">
    <property type="entry name" value="AraC_XylS_family_regulators"/>
</dbReference>
<accession>A0A4S4A0H6</accession>
<name>A0A4S4A0H6_9FLAO</name>
<dbReference type="SMART" id="SM00342">
    <property type="entry name" value="HTH_ARAC"/>
    <property type="match status" value="1"/>
</dbReference>
<dbReference type="RefSeq" id="WP_136402742.1">
    <property type="nucleotide sequence ID" value="NZ_SSNZ01000002.1"/>
</dbReference>
<dbReference type="EMBL" id="SSNZ01000002">
    <property type="protein sequence ID" value="THF51758.1"/>
    <property type="molecule type" value="Genomic_DNA"/>
</dbReference>
<sequence length="265" mass="31335">MATTSDNIRYSCHAAAFREGEQFVHSHSLSMVISGEMELNDGTNRHIFRKGDLYFARKKQLLKFIKKPLENEEFKSISILFEEELLNNFSIENKITIDPKRHDTAYILLSDSGHLHYFMESLLQYQDLLEDKAPAFITLKQKEALTLLLAYNPRLKDTLFDFTEPHKIDLETFMHKNYHFNVKIERFAYLTGRSLATFKRDFQKIFQTSPRNWLQQRRLTEAYYLIEQQHKKPSEVYLDLGFEDLSHFSFAFKKQFGITPTALLK</sequence>
<dbReference type="GO" id="GO:0043565">
    <property type="term" value="F:sequence-specific DNA binding"/>
    <property type="evidence" value="ECO:0007669"/>
    <property type="project" value="InterPro"/>
</dbReference>
<evidence type="ECO:0000313" key="6">
    <source>
        <dbReference type="Proteomes" id="UP000307507"/>
    </source>
</evidence>
<dbReference type="SUPFAM" id="SSF46689">
    <property type="entry name" value="Homeodomain-like"/>
    <property type="match status" value="1"/>
</dbReference>